<dbReference type="EMBL" id="JAKNSF020000008">
    <property type="protein sequence ID" value="KAK7737065.1"/>
    <property type="molecule type" value="Genomic_DNA"/>
</dbReference>
<feature type="compositionally biased region" description="Low complexity" evidence="6">
    <location>
        <begin position="280"/>
        <end position="291"/>
    </location>
</feature>
<reference evidence="9 10" key="1">
    <citation type="submission" date="2024-02" db="EMBL/GenBank/DDBJ databases">
        <title>De novo assembly and annotation of 12 fungi associated with fruit tree decline syndrome in Ontario, Canada.</title>
        <authorList>
            <person name="Sulman M."/>
            <person name="Ellouze W."/>
            <person name="Ilyukhin E."/>
        </authorList>
    </citation>
    <scope>NUCLEOTIDE SEQUENCE [LARGE SCALE GENOMIC DNA]</scope>
    <source>
        <strain evidence="9 10">M169</strain>
    </source>
</reference>
<evidence type="ECO:0000256" key="5">
    <source>
        <dbReference type="ARBA" id="ARBA00038359"/>
    </source>
</evidence>
<comment type="subcellular location">
    <subcellularLocation>
        <location evidence="1">Membrane</location>
        <topology evidence="1">Multi-pass membrane protein</topology>
    </subcellularLocation>
</comment>
<evidence type="ECO:0000313" key="9">
    <source>
        <dbReference type="EMBL" id="KAK7737065.1"/>
    </source>
</evidence>
<evidence type="ECO:0000256" key="4">
    <source>
        <dbReference type="ARBA" id="ARBA00023136"/>
    </source>
</evidence>
<keyword evidence="4 7" id="KW-0472">Membrane</keyword>
<feature type="transmembrane region" description="Helical" evidence="7">
    <location>
        <begin position="87"/>
        <end position="107"/>
    </location>
</feature>
<dbReference type="Pfam" id="PF20684">
    <property type="entry name" value="Fung_rhodopsin"/>
    <property type="match status" value="1"/>
</dbReference>
<keyword evidence="3 7" id="KW-1133">Transmembrane helix</keyword>
<gene>
    <name evidence="9" type="ORF">SLS63_002856</name>
</gene>
<organism evidence="9 10">
    <name type="scientific">Diaporthe eres</name>
    <name type="common">Phomopsis oblonga</name>
    <dbReference type="NCBI Taxonomy" id="83184"/>
    <lineage>
        <taxon>Eukaryota</taxon>
        <taxon>Fungi</taxon>
        <taxon>Dikarya</taxon>
        <taxon>Ascomycota</taxon>
        <taxon>Pezizomycotina</taxon>
        <taxon>Sordariomycetes</taxon>
        <taxon>Sordariomycetidae</taxon>
        <taxon>Diaporthales</taxon>
        <taxon>Diaporthaceae</taxon>
        <taxon>Diaporthe</taxon>
        <taxon>Diaporthe eres species complex</taxon>
    </lineage>
</organism>
<proteinExistence type="inferred from homology"/>
<evidence type="ECO:0000313" key="10">
    <source>
        <dbReference type="Proteomes" id="UP001430848"/>
    </source>
</evidence>
<evidence type="ECO:0000256" key="1">
    <source>
        <dbReference type="ARBA" id="ARBA00004141"/>
    </source>
</evidence>
<feature type="transmembrane region" description="Helical" evidence="7">
    <location>
        <begin position="119"/>
        <end position="137"/>
    </location>
</feature>
<feature type="region of interest" description="Disordered" evidence="6">
    <location>
        <begin position="265"/>
        <end position="299"/>
    </location>
</feature>
<feature type="region of interest" description="Disordered" evidence="6">
    <location>
        <begin position="198"/>
        <end position="232"/>
    </location>
</feature>
<evidence type="ECO:0000256" key="3">
    <source>
        <dbReference type="ARBA" id="ARBA00022989"/>
    </source>
</evidence>
<evidence type="ECO:0000259" key="8">
    <source>
        <dbReference type="Pfam" id="PF20684"/>
    </source>
</evidence>
<comment type="caution">
    <text evidence="9">The sequence shown here is derived from an EMBL/GenBank/DDBJ whole genome shotgun (WGS) entry which is preliminary data.</text>
</comment>
<dbReference type="InterPro" id="IPR049326">
    <property type="entry name" value="Rhodopsin_dom_fungi"/>
</dbReference>
<feature type="transmembrane region" description="Helical" evidence="7">
    <location>
        <begin position="12"/>
        <end position="32"/>
    </location>
</feature>
<evidence type="ECO:0000256" key="7">
    <source>
        <dbReference type="SAM" id="Phobius"/>
    </source>
</evidence>
<feature type="domain" description="Rhodopsin" evidence="8">
    <location>
        <begin position="6"/>
        <end position="182"/>
    </location>
</feature>
<sequence>MSQNFNLEAILYNLAICLIKLSNLALYASIFPQVVFRRWLWGVGSVVVAWCIATQVVAIFPCIPVAAGWDPSLQPGARCVNAATLSIISSVVGIVTDFAVLILPIPLVLQLQLKNQLKAIVIGVFVVGSCACIVTIVRLPLTVHLARSDDLSYDATSVWVTIHVELTVGLFATSLPAYRPFLPHISRVFNLGWRVGSGTPDDSSDRKRSKRKAGNLGPINSPNPYYPSDVGNRHTTHIRAIRKAQDRADGLISVTRDVELLSVPRRKEDRSWMRMNDSYGGNVPDDNGNGDRPSGPTSN</sequence>
<keyword evidence="10" id="KW-1185">Reference proteome</keyword>
<dbReference type="Proteomes" id="UP001430848">
    <property type="component" value="Unassembled WGS sequence"/>
</dbReference>
<dbReference type="PANTHER" id="PTHR33048:SF47">
    <property type="entry name" value="INTEGRAL MEMBRANE PROTEIN-RELATED"/>
    <property type="match status" value="1"/>
</dbReference>
<evidence type="ECO:0000256" key="6">
    <source>
        <dbReference type="SAM" id="MobiDB-lite"/>
    </source>
</evidence>
<protein>
    <recommendedName>
        <fullName evidence="8">Rhodopsin domain-containing protein</fullName>
    </recommendedName>
</protein>
<feature type="transmembrane region" description="Helical" evidence="7">
    <location>
        <begin position="39"/>
        <end position="67"/>
    </location>
</feature>
<dbReference type="PANTHER" id="PTHR33048">
    <property type="entry name" value="PTH11-LIKE INTEGRAL MEMBRANE PROTEIN (AFU_ORTHOLOGUE AFUA_5G11245)"/>
    <property type="match status" value="1"/>
</dbReference>
<keyword evidence="2 7" id="KW-0812">Transmembrane</keyword>
<evidence type="ECO:0000256" key="2">
    <source>
        <dbReference type="ARBA" id="ARBA00022692"/>
    </source>
</evidence>
<accession>A0ABR1PHP2</accession>
<name>A0ABR1PHP2_DIAER</name>
<dbReference type="InterPro" id="IPR052337">
    <property type="entry name" value="SAT4-like"/>
</dbReference>
<comment type="similarity">
    <text evidence="5">Belongs to the SAT4 family.</text>
</comment>